<gene>
    <name evidence="1" type="ORF">AOB60_00315</name>
</gene>
<dbReference type="Proteomes" id="UP000236047">
    <property type="component" value="Unassembled WGS sequence"/>
</dbReference>
<name>A0A2N8PQW8_STRNR</name>
<comment type="caution">
    <text evidence="1">The sequence shown here is derived from an EMBL/GenBank/DDBJ whole genome shotgun (WGS) entry which is preliminary data.</text>
</comment>
<evidence type="ECO:0000313" key="2">
    <source>
        <dbReference type="Proteomes" id="UP000236047"/>
    </source>
</evidence>
<evidence type="ECO:0000313" key="1">
    <source>
        <dbReference type="EMBL" id="PNE43422.1"/>
    </source>
</evidence>
<dbReference type="EMBL" id="LJSN01000001">
    <property type="protein sequence ID" value="PNE43422.1"/>
    <property type="molecule type" value="Genomic_DNA"/>
</dbReference>
<keyword evidence="2" id="KW-1185">Reference proteome</keyword>
<dbReference type="AlphaFoldDB" id="A0A2N8PQW8"/>
<proteinExistence type="predicted"/>
<protein>
    <submittedName>
        <fullName evidence="1">Uncharacterized protein</fullName>
    </submittedName>
</protein>
<accession>A0A2N8PQW8</accession>
<sequence>MMTIDYESLTRDLIARTEQAVEAVAHLAVDSQITFKIDDVVDAVERALPAGYPAPTTGETTRRDVITQMAQDILSGEMYSEA</sequence>
<organism evidence="1 2">
    <name type="scientific">Streptomyces noursei</name>
    <name type="common">Streptomyces albulus</name>
    <dbReference type="NCBI Taxonomy" id="1971"/>
    <lineage>
        <taxon>Bacteria</taxon>
        <taxon>Bacillati</taxon>
        <taxon>Actinomycetota</taxon>
        <taxon>Actinomycetes</taxon>
        <taxon>Kitasatosporales</taxon>
        <taxon>Streptomycetaceae</taxon>
        <taxon>Streptomyces</taxon>
    </lineage>
</organism>
<reference evidence="2" key="1">
    <citation type="submission" date="2015-09" db="EMBL/GenBank/DDBJ databases">
        <authorList>
            <person name="Graham D.E."/>
            <person name="Mahan K.M."/>
            <person name="Klingeman D.M."/>
            <person name="Fida T."/>
            <person name="Giannone R.J."/>
            <person name="Hettich R.L."/>
            <person name="Parry R.J."/>
            <person name="Spain J.C."/>
        </authorList>
    </citation>
    <scope>NUCLEOTIDE SEQUENCE [LARGE SCALE GENOMIC DNA]</scope>
    <source>
        <strain evidence="2">JCM 4701</strain>
    </source>
</reference>